<name>A0A835SKM6_9CHLO</name>
<gene>
    <name evidence="2" type="ORF">HYH02_015444</name>
</gene>
<organism evidence="2 3">
    <name type="scientific">Chlamydomonas schloesseri</name>
    <dbReference type="NCBI Taxonomy" id="2026947"/>
    <lineage>
        <taxon>Eukaryota</taxon>
        <taxon>Viridiplantae</taxon>
        <taxon>Chlorophyta</taxon>
        <taxon>core chlorophytes</taxon>
        <taxon>Chlorophyceae</taxon>
        <taxon>CS clade</taxon>
        <taxon>Chlamydomonadales</taxon>
        <taxon>Chlamydomonadaceae</taxon>
        <taxon>Chlamydomonas</taxon>
    </lineage>
</organism>
<accession>A0A835SKM6</accession>
<feature type="region of interest" description="Disordered" evidence="1">
    <location>
        <begin position="93"/>
        <end position="117"/>
    </location>
</feature>
<keyword evidence="3" id="KW-1185">Reference proteome</keyword>
<evidence type="ECO:0000256" key="1">
    <source>
        <dbReference type="SAM" id="MobiDB-lite"/>
    </source>
</evidence>
<evidence type="ECO:0000313" key="2">
    <source>
        <dbReference type="EMBL" id="KAG2422400.1"/>
    </source>
</evidence>
<evidence type="ECO:0000313" key="3">
    <source>
        <dbReference type="Proteomes" id="UP000613740"/>
    </source>
</evidence>
<proteinExistence type="predicted"/>
<feature type="non-terminal residue" evidence="2">
    <location>
        <position position="1"/>
    </location>
</feature>
<protein>
    <submittedName>
        <fullName evidence="2">Uncharacterized protein</fullName>
    </submittedName>
</protein>
<dbReference type="AlphaFoldDB" id="A0A835SKM6"/>
<reference evidence="2" key="1">
    <citation type="journal article" date="2020" name="bioRxiv">
        <title>Comparative genomics of Chlamydomonas.</title>
        <authorList>
            <person name="Craig R.J."/>
            <person name="Hasan A.R."/>
            <person name="Ness R.W."/>
            <person name="Keightley P.D."/>
        </authorList>
    </citation>
    <scope>NUCLEOTIDE SEQUENCE</scope>
    <source>
        <strain evidence="2">CCAP 11/173</strain>
    </source>
</reference>
<feature type="compositionally biased region" description="Basic and acidic residues" evidence="1">
    <location>
        <begin position="108"/>
        <end position="117"/>
    </location>
</feature>
<dbReference type="Proteomes" id="UP000613740">
    <property type="component" value="Unassembled WGS sequence"/>
</dbReference>
<sequence length="117" mass="12496">DIVTDMDEELEERVMRFHEERDMAELGRALGNTLHHWLAGTTPVPEGPRQLVLDLQRLGPHVRAAVGAAGGRGAAAPHRALGEAPVRLRRGGDAVGRQVGGGVGASVQRERQDGRAV</sequence>
<comment type="caution">
    <text evidence="2">The sequence shown here is derived from an EMBL/GenBank/DDBJ whole genome shotgun (WGS) entry which is preliminary data.</text>
</comment>
<dbReference type="EMBL" id="JAEHOD010000225">
    <property type="protein sequence ID" value="KAG2422400.1"/>
    <property type="molecule type" value="Genomic_DNA"/>
</dbReference>